<dbReference type="EMBL" id="CBXF010000074">
    <property type="protein sequence ID" value="CDL81947.1"/>
    <property type="molecule type" value="Genomic_DNA"/>
</dbReference>
<gene>
    <name evidence="1" type="ORF">XSR1_170067</name>
</gene>
<reference evidence="1" key="1">
    <citation type="submission" date="2013-11" db="EMBL/GenBank/DDBJ databases">
        <title>Draft genome sequence and annotation of the entomopathogenic bacteria, Xenorhabdus cabanillasi strain JM26 and Xenorhabdus szentirmai strain DSM 16338.</title>
        <authorList>
            <person name="Gualtieri M."/>
            <person name="Ogier J.C."/>
            <person name="Pages S."/>
            <person name="Givaudan A."/>
            <person name="Gaudriault S."/>
        </authorList>
    </citation>
    <scope>NUCLEOTIDE SEQUENCE [LARGE SCALE GENOMIC DNA]</scope>
    <source>
        <strain evidence="1">DSM 16338</strain>
    </source>
</reference>
<proteinExistence type="predicted"/>
<evidence type="ECO:0000313" key="2">
    <source>
        <dbReference type="Proteomes" id="UP000019202"/>
    </source>
</evidence>
<protein>
    <submittedName>
        <fullName evidence="1">Uncharacterized protein</fullName>
    </submittedName>
</protein>
<keyword evidence="2" id="KW-1185">Reference proteome</keyword>
<dbReference type="OrthoDB" id="6263279at2"/>
<dbReference type="GeneID" id="97126994"/>
<comment type="caution">
    <text evidence="1">The sequence shown here is derived from an EMBL/GenBank/DDBJ whole genome shotgun (WGS) entry which is preliminary data.</text>
</comment>
<dbReference type="RefSeq" id="WP_156935873.1">
    <property type="nucleotide sequence ID" value="NZ_CAWLWS010000074.1"/>
</dbReference>
<name>W1ITZ7_9GAMM</name>
<dbReference type="AlphaFoldDB" id="W1ITZ7"/>
<accession>W1ITZ7</accession>
<evidence type="ECO:0000313" key="1">
    <source>
        <dbReference type="EMBL" id="CDL81947.1"/>
    </source>
</evidence>
<dbReference type="Proteomes" id="UP000019202">
    <property type="component" value="Unassembled WGS sequence"/>
</dbReference>
<sequence>MLEKIHRVAIVQGEKAGQAIPFRIDTAWNTSRFGLIGNNAFKKAGKKTGIMVISFSFN</sequence>
<organism evidence="1 2">
    <name type="scientific">Xenorhabdus szentirmaii DSM 16338</name>
    <dbReference type="NCBI Taxonomy" id="1427518"/>
    <lineage>
        <taxon>Bacteria</taxon>
        <taxon>Pseudomonadati</taxon>
        <taxon>Pseudomonadota</taxon>
        <taxon>Gammaproteobacteria</taxon>
        <taxon>Enterobacterales</taxon>
        <taxon>Morganellaceae</taxon>
        <taxon>Xenorhabdus</taxon>
    </lineage>
</organism>